<keyword evidence="4" id="KW-1185">Reference proteome</keyword>
<sequence length="452" mass="50833">MALVAPLQPCALAGLTIHESFLLDHYVQRFSRTYPTFSGPSNPFLSILLPLATQHHAVMSAVLALSGAQFEGHTDTGILKATLRARHRALEDCRALLHCLSSITNQNCRNFSNASGMEISQTTDILCTLACCICLLLYEKIVGDGKANWMPHLNFLAQVFDRLEFPGNNQILQSIKSGDQQKAAFDFIHHLFLYNDLVHSTARRTSTLSTFYLRSLTECEVVYMAQLPTNTIQTPSERHVNKTAHSRFYYPYLVAKISAGDENVSDACIDAWDGRLDWLPSLSVLGLQDSLKLLPTTRGKWRTEKNNLQTPNEFDPHQNSLTIAIYCETAKVYLRQCLRCQQGHATTPQSGLAPVDLACHTTFLISQLPHGSGYESSLLWPIGIIGPELTLAKSTERQYLLDRLRALEQRFQMKHFQRVREALVEGWNWPSSRPSPNNSHGQRFNADIFLFG</sequence>
<evidence type="ECO:0000256" key="2">
    <source>
        <dbReference type="ARBA" id="ARBA00023242"/>
    </source>
</evidence>
<dbReference type="GO" id="GO:0005634">
    <property type="term" value="C:nucleus"/>
    <property type="evidence" value="ECO:0007669"/>
    <property type="project" value="UniProtKB-SubCell"/>
</dbReference>
<dbReference type="PANTHER" id="PTHR37534">
    <property type="entry name" value="TRANSCRIPTIONAL ACTIVATOR PROTEIN UGA3"/>
    <property type="match status" value="1"/>
</dbReference>
<comment type="subcellular location">
    <subcellularLocation>
        <location evidence="1">Nucleus</location>
    </subcellularLocation>
</comment>
<evidence type="ECO:0000256" key="1">
    <source>
        <dbReference type="ARBA" id="ARBA00004123"/>
    </source>
</evidence>
<dbReference type="PANTHER" id="PTHR37534:SF46">
    <property type="entry name" value="ZN(II)2CYS6 TRANSCRIPTION FACTOR (EUROFUNG)"/>
    <property type="match status" value="1"/>
</dbReference>
<proteinExistence type="predicted"/>
<dbReference type="InterPro" id="IPR021858">
    <property type="entry name" value="Fun_TF"/>
</dbReference>
<comment type="caution">
    <text evidence="3">The sequence shown here is derived from an EMBL/GenBank/DDBJ whole genome shotgun (WGS) entry which is preliminary data.</text>
</comment>
<dbReference type="EMBL" id="JAQJAC010000003">
    <property type="protein sequence ID" value="KAJ5591405.1"/>
    <property type="molecule type" value="Genomic_DNA"/>
</dbReference>
<accession>A0AAD6GWN0</accession>
<dbReference type="AlphaFoldDB" id="A0AAD6GWN0"/>
<protein>
    <submittedName>
        <fullName evidence="3">Uncharacterized protein</fullName>
    </submittedName>
</protein>
<dbReference type="Proteomes" id="UP001216150">
    <property type="component" value="Unassembled WGS sequence"/>
</dbReference>
<dbReference type="Pfam" id="PF11951">
    <property type="entry name" value="Fungal_trans_2"/>
    <property type="match status" value="2"/>
</dbReference>
<gene>
    <name evidence="3" type="ORF">N7450_005377</name>
</gene>
<reference evidence="3 4" key="1">
    <citation type="journal article" date="2023" name="IMA Fungus">
        <title>Comparative genomic study of the Penicillium genus elucidates a diverse pangenome and 15 lateral gene transfer events.</title>
        <authorList>
            <person name="Petersen C."/>
            <person name="Sorensen T."/>
            <person name="Nielsen M.R."/>
            <person name="Sondergaard T.E."/>
            <person name="Sorensen J.L."/>
            <person name="Fitzpatrick D.A."/>
            <person name="Frisvad J.C."/>
            <person name="Nielsen K.L."/>
        </authorList>
    </citation>
    <scope>NUCLEOTIDE SEQUENCE [LARGE SCALE GENOMIC DNA]</scope>
    <source>
        <strain evidence="3 4">IBT 29057</strain>
    </source>
</reference>
<name>A0AAD6GWN0_9EURO</name>
<keyword evidence="2" id="KW-0539">Nucleus</keyword>
<organism evidence="3 4">
    <name type="scientific">Penicillium hetheringtonii</name>
    <dbReference type="NCBI Taxonomy" id="911720"/>
    <lineage>
        <taxon>Eukaryota</taxon>
        <taxon>Fungi</taxon>
        <taxon>Dikarya</taxon>
        <taxon>Ascomycota</taxon>
        <taxon>Pezizomycotina</taxon>
        <taxon>Eurotiomycetes</taxon>
        <taxon>Eurotiomycetidae</taxon>
        <taxon>Eurotiales</taxon>
        <taxon>Aspergillaceae</taxon>
        <taxon>Penicillium</taxon>
    </lineage>
</organism>
<evidence type="ECO:0000313" key="4">
    <source>
        <dbReference type="Proteomes" id="UP001216150"/>
    </source>
</evidence>
<evidence type="ECO:0000313" key="3">
    <source>
        <dbReference type="EMBL" id="KAJ5591405.1"/>
    </source>
</evidence>